<evidence type="ECO:0000313" key="1">
    <source>
        <dbReference type="EMBL" id="GEB35943.1"/>
    </source>
</evidence>
<dbReference type="STRING" id="54914.AV540_24130"/>
<dbReference type="Proteomes" id="UP000316882">
    <property type="component" value="Unassembled WGS sequence"/>
</dbReference>
<dbReference type="EMBL" id="BJMH01000088">
    <property type="protein sequence ID" value="GEB35943.1"/>
    <property type="molecule type" value="Genomic_DNA"/>
</dbReference>
<organism evidence="1 2">
    <name type="scientific">Brevibacillus parabrevis</name>
    <dbReference type="NCBI Taxonomy" id="54914"/>
    <lineage>
        <taxon>Bacteria</taxon>
        <taxon>Bacillati</taxon>
        <taxon>Bacillota</taxon>
        <taxon>Bacilli</taxon>
        <taxon>Bacillales</taxon>
        <taxon>Paenibacillaceae</taxon>
        <taxon>Brevibacillus</taxon>
    </lineage>
</organism>
<accession>A0A4Y3PRB8</accession>
<dbReference type="RefSeq" id="WP_122965439.1">
    <property type="nucleotide sequence ID" value="NZ_BJMH01000088.1"/>
</dbReference>
<name>A0A4Y3PRB8_BREPA</name>
<evidence type="ECO:0000313" key="2">
    <source>
        <dbReference type="Proteomes" id="UP000316882"/>
    </source>
</evidence>
<sequence>MHYYGNETIMSLEQVLRLEPSEVRILEWVRTYEFLENRFGVDESVPYFLEIKCEADHVMIRKNRIMDFPDYSCEEQLSFGEVEQALAVFQQWAQDILKHVVSP</sequence>
<gene>
    <name evidence="1" type="ORF">BPA01_55230</name>
</gene>
<dbReference type="AlphaFoldDB" id="A0A4Y3PRB8"/>
<proteinExistence type="predicted"/>
<reference evidence="1 2" key="1">
    <citation type="submission" date="2019-06" db="EMBL/GenBank/DDBJ databases">
        <title>Whole genome shotgun sequence of Brevibacillus parabrevis NBRC 12334.</title>
        <authorList>
            <person name="Hosoyama A."/>
            <person name="Uohara A."/>
            <person name="Ohji S."/>
            <person name="Ichikawa N."/>
        </authorList>
    </citation>
    <scope>NUCLEOTIDE SEQUENCE [LARGE SCALE GENOMIC DNA]</scope>
    <source>
        <strain evidence="1 2">NBRC 12334</strain>
    </source>
</reference>
<comment type="caution">
    <text evidence="1">The sequence shown here is derived from an EMBL/GenBank/DDBJ whole genome shotgun (WGS) entry which is preliminary data.</text>
</comment>
<protein>
    <submittedName>
        <fullName evidence="1">Uncharacterized protein</fullName>
    </submittedName>
</protein>
<keyword evidence="2" id="KW-1185">Reference proteome</keyword>